<gene>
    <name evidence="1" type="ORF">GCM10010421_40520</name>
</gene>
<dbReference type="Proteomes" id="UP001500460">
    <property type="component" value="Unassembled WGS sequence"/>
</dbReference>
<evidence type="ECO:0000313" key="2">
    <source>
        <dbReference type="Proteomes" id="UP001500460"/>
    </source>
</evidence>
<organism evidence="1 2">
    <name type="scientific">Streptomyces glaucus</name>
    <dbReference type="NCBI Taxonomy" id="284029"/>
    <lineage>
        <taxon>Bacteria</taxon>
        <taxon>Bacillati</taxon>
        <taxon>Actinomycetota</taxon>
        <taxon>Actinomycetes</taxon>
        <taxon>Kitasatosporales</taxon>
        <taxon>Streptomycetaceae</taxon>
        <taxon>Streptomyces</taxon>
    </lineage>
</organism>
<protein>
    <submittedName>
        <fullName evidence="1">Uncharacterized protein</fullName>
    </submittedName>
</protein>
<accession>A0ABN3K0C1</accession>
<comment type="caution">
    <text evidence="1">The sequence shown here is derived from an EMBL/GenBank/DDBJ whole genome shotgun (WGS) entry which is preliminary data.</text>
</comment>
<evidence type="ECO:0000313" key="1">
    <source>
        <dbReference type="EMBL" id="GAA2445049.1"/>
    </source>
</evidence>
<proteinExistence type="predicted"/>
<sequence length="287" mass="33059">MHMAHASGKYADFEGLRERAVALRRAGLSLRRIRDELKIHNNDLLHRLVKGEPPPEWTKRPRAKDDLRERARELRLQGWTYDRIQAELGCSKSSISLWVRDLPKPEHRRSPAEAAAIARRGWEARLRIRDEERQRTKDAAKQAVGRLSHRELFLVGVGLYWAEGGKDKPYDRRENVTFVNSDPSMIQVFLAWLDLLEVERERLRFTVMIHETADVAAAERYWAGIVGADRSAFNKTILKKHNPKTVRKNVGDSYRGCLVIKVLQSADLYRRIEGSWYGIVLGADSAT</sequence>
<dbReference type="EMBL" id="BAAATK010000026">
    <property type="protein sequence ID" value="GAA2445049.1"/>
    <property type="molecule type" value="Genomic_DNA"/>
</dbReference>
<reference evidence="1 2" key="1">
    <citation type="journal article" date="2019" name="Int. J. Syst. Evol. Microbiol.">
        <title>The Global Catalogue of Microorganisms (GCM) 10K type strain sequencing project: providing services to taxonomists for standard genome sequencing and annotation.</title>
        <authorList>
            <consortium name="The Broad Institute Genomics Platform"/>
            <consortium name="The Broad Institute Genome Sequencing Center for Infectious Disease"/>
            <person name="Wu L."/>
            <person name="Ma J."/>
        </authorList>
    </citation>
    <scope>NUCLEOTIDE SEQUENCE [LARGE SCALE GENOMIC DNA]</scope>
    <source>
        <strain evidence="1 2">JCM 6922</strain>
    </source>
</reference>
<name>A0ABN3K0C1_9ACTN</name>
<keyword evidence="2" id="KW-1185">Reference proteome</keyword>